<accession>A0A9Q8UT89</accession>
<sequence>MDVTTAAMVSLDDRMQALPQELQDMIFECTLTTHATTPSTVVLTPAHRPPRELQINRKTRAAFASTYYSTTTFRVQLNSVPRLRVRLQEPRTDAPHTMACFLSSLPTEHLRLLQRVEYEDLRPIDSRHPGATATNRRASQKSALPTSVKAHLDLKIVAFSYIDVADGGKVKWLGGEPRGEN</sequence>
<reference evidence="2" key="2">
    <citation type="journal article" date="2022" name="Microb. Genom.">
        <title>A chromosome-scale genome assembly of the tomato pathogen Cladosporium fulvum reveals a compartmentalized genome architecture and the presence of a dispensable chromosome.</title>
        <authorList>
            <person name="Zaccaron A.Z."/>
            <person name="Chen L.H."/>
            <person name="Samaras A."/>
            <person name="Stergiopoulos I."/>
        </authorList>
    </citation>
    <scope>NUCLEOTIDE SEQUENCE</scope>
    <source>
        <strain evidence="2">Race5_Kim</strain>
    </source>
</reference>
<dbReference type="Proteomes" id="UP000756132">
    <property type="component" value="Chromosome 9"/>
</dbReference>
<gene>
    <name evidence="2" type="ORF">CLAFUR5_09418</name>
</gene>
<dbReference type="OrthoDB" id="3650750at2759"/>
<protein>
    <submittedName>
        <fullName evidence="2">Uncharacterized protein</fullName>
    </submittedName>
</protein>
<organism evidence="2 3">
    <name type="scientific">Passalora fulva</name>
    <name type="common">Tomato leaf mold</name>
    <name type="synonym">Cladosporium fulvum</name>
    <dbReference type="NCBI Taxonomy" id="5499"/>
    <lineage>
        <taxon>Eukaryota</taxon>
        <taxon>Fungi</taxon>
        <taxon>Dikarya</taxon>
        <taxon>Ascomycota</taxon>
        <taxon>Pezizomycotina</taxon>
        <taxon>Dothideomycetes</taxon>
        <taxon>Dothideomycetidae</taxon>
        <taxon>Mycosphaerellales</taxon>
        <taxon>Mycosphaerellaceae</taxon>
        <taxon>Fulvia</taxon>
    </lineage>
</organism>
<dbReference type="AlphaFoldDB" id="A0A9Q8UT89"/>
<dbReference type="KEGG" id="ffu:CLAFUR5_09418"/>
<dbReference type="RefSeq" id="XP_047766020.1">
    <property type="nucleotide sequence ID" value="XM_047908566.1"/>
</dbReference>
<evidence type="ECO:0000313" key="2">
    <source>
        <dbReference type="EMBL" id="UJO21654.1"/>
    </source>
</evidence>
<evidence type="ECO:0000256" key="1">
    <source>
        <dbReference type="SAM" id="MobiDB-lite"/>
    </source>
</evidence>
<name>A0A9Q8UT89_PASFU</name>
<dbReference type="GeneID" id="71989296"/>
<evidence type="ECO:0000313" key="3">
    <source>
        <dbReference type="Proteomes" id="UP000756132"/>
    </source>
</evidence>
<feature type="region of interest" description="Disordered" evidence="1">
    <location>
        <begin position="123"/>
        <end position="144"/>
    </location>
</feature>
<dbReference type="EMBL" id="CP090171">
    <property type="protein sequence ID" value="UJO21654.1"/>
    <property type="molecule type" value="Genomic_DNA"/>
</dbReference>
<reference evidence="2" key="1">
    <citation type="submission" date="2021-12" db="EMBL/GenBank/DDBJ databases">
        <authorList>
            <person name="Zaccaron A."/>
            <person name="Stergiopoulos I."/>
        </authorList>
    </citation>
    <scope>NUCLEOTIDE SEQUENCE</scope>
    <source>
        <strain evidence="2">Race5_Kim</strain>
    </source>
</reference>
<keyword evidence="3" id="KW-1185">Reference proteome</keyword>
<feature type="compositionally biased region" description="Polar residues" evidence="1">
    <location>
        <begin position="132"/>
        <end position="144"/>
    </location>
</feature>
<proteinExistence type="predicted"/>